<protein>
    <submittedName>
        <fullName evidence="2">Uncharacterized protein</fullName>
    </submittedName>
</protein>
<dbReference type="STRING" id="1333845.SAMN04487895_112103"/>
<keyword evidence="4" id="KW-1185">Reference proteome</keyword>
<sequence length="170" mass="19562">MLESIKQLLKNNPLSDVYLAGSIDIEDGIADFCPDMRFLYFELGEKLIEFESINQYSKLSLKIVDSVRYQFEFDEDMLPGKSSVRHIILTDSMSATNGVKNINFYNLEEQESQLICDGLQIRLVNGQELFLDPSFYFGINIGGLEQKKFWVENLTNDSVPNETFIEIVHE</sequence>
<organism evidence="2 3">
    <name type="scientific">Paenibacillus sophorae</name>
    <dbReference type="NCBI Taxonomy" id="1333845"/>
    <lineage>
        <taxon>Bacteria</taxon>
        <taxon>Bacillati</taxon>
        <taxon>Bacillota</taxon>
        <taxon>Bacilli</taxon>
        <taxon>Bacillales</taxon>
        <taxon>Paenibacillaceae</taxon>
        <taxon>Paenibacillus</taxon>
    </lineage>
</organism>
<gene>
    <name evidence="1" type="ORF">KP014_27545</name>
    <name evidence="2" type="ORF">SAMN04487895_112103</name>
</gene>
<dbReference type="EMBL" id="FODH01000012">
    <property type="protein sequence ID" value="SEO82060.1"/>
    <property type="molecule type" value="Genomic_DNA"/>
</dbReference>
<evidence type="ECO:0000313" key="1">
    <source>
        <dbReference type="EMBL" id="QWU15562.1"/>
    </source>
</evidence>
<evidence type="ECO:0000313" key="2">
    <source>
        <dbReference type="EMBL" id="SEO82060.1"/>
    </source>
</evidence>
<reference evidence="1 4" key="2">
    <citation type="submission" date="2021-06" db="EMBL/GenBank/DDBJ databases">
        <title>Whole genome sequence of Paenibacillus sophorae DSM23020 for comparative genomics.</title>
        <authorList>
            <person name="Kim M.-J."/>
            <person name="Lee G."/>
            <person name="Shin J.-H."/>
        </authorList>
    </citation>
    <scope>NUCLEOTIDE SEQUENCE [LARGE SCALE GENOMIC DNA]</scope>
    <source>
        <strain evidence="1 4">DSM 23020</strain>
    </source>
</reference>
<dbReference type="Proteomes" id="UP000683429">
    <property type="component" value="Chromosome"/>
</dbReference>
<evidence type="ECO:0000313" key="4">
    <source>
        <dbReference type="Proteomes" id="UP000683429"/>
    </source>
</evidence>
<dbReference type="RefSeq" id="WP_036599146.1">
    <property type="nucleotide sequence ID" value="NZ_CP076607.1"/>
</dbReference>
<reference evidence="2 3" key="1">
    <citation type="submission" date="2016-10" db="EMBL/GenBank/DDBJ databases">
        <authorList>
            <person name="de Groot N.N."/>
        </authorList>
    </citation>
    <scope>NUCLEOTIDE SEQUENCE [LARGE SCALE GENOMIC DNA]</scope>
    <source>
        <strain evidence="2 3">CGMCC 1.10238</strain>
    </source>
</reference>
<dbReference type="EMBL" id="CP076607">
    <property type="protein sequence ID" value="QWU15562.1"/>
    <property type="molecule type" value="Genomic_DNA"/>
</dbReference>
<dbReference type="AlphaFoldDB" id="A0A1H8STG9"/>
<dbReference type="OrthoDB" id="2640484at2"/>
<dbReference type="Proteomes" id="UP000198809">
    <property type="component" value="Unassembled WGS sequence"/>
</dbReference>
<evidence type="ECO:0000313" key="3">
    <source>
        <dbReference type="Proteomes" id="UP000198809"/>
    </source>
</evidence>
<accession>A0A1H8STG9</accession>
<proteinExistence type="predicted"/>
<name>A0A1H8STG9_9BACL</name>